<dbReference type="PANTHER" id="PTHR38342">
    <property type="entry name" value="SLR5037 PROTEIN"/>
    <property type="match status" value="1"/>
</dbReference>
<dbReference type="InterPro" id="IPR005180">
    <property type="entry name" value="DUF302"/>
</dbReference>
<dbReference type="Proteomes" id="UP000679722">
    <property type="component" value="Unassembled WGS sequence"/>
</dbReference>
<dbReference type="CDD" id="cd14797">
    <property type="entry name" value="DUF302"/>
    <property type="match status" value="1"/>
</dbReference>
<reference evidence="4" key="2">
    <citation type="submission" date="2023-07" db="EMBL/GenBank/DDBJ databases">
        <title>Marinomonas vulgaris A79, complete genome.</title>
        <authorList>
            <person name="Ying J.-J."/>
        </authorList>
    </citation>
    <scope>NUCLEOTIDE SEQUENCE [LARGE SCALE GENOMIC DNA]</scope>
    <source>
        <strain evidence="4">A79</strain>
    </source>
</reference>
<sequence length="149" mass="16071">MFKSMCLSAAVILCPVAANAVEPLLSQESAHSVQATTDKLVSIVESKGLNVFARIDHEANAHKMDLELRPIQVLIFGSPVIGNKLMECSQTIGIDLPLKVLVSEDQDQKVWVTYQNPQYLKTLHNVKGCDAVIDKVSGALKGITSAAAQ</sequence>
<evidence type="ECO:0000313" key="3">
    <source>
        <dbReference type="EMBL" id="MBR7888773.1"/>
    </source>
</evidence>
<feature type="signal peptide" evidence="1">
    <location>
        <begin position="1"/>
        <end position="20"/>
    </location>
</feature>
<accession>A0ABS5HAT2</accession>
<evidence type="ECO:0000313" key="4">
    <source>
        <dbReference type="Proteomes" id="UP000679722"/>
    </source>
</evidence>
<evidence type="ECO:0000256" key="1">
    <source>
        <dbReference type="SAM" id="SignalP"/>
    </source>
</evidence>
<feature type="chain" id="PRO_5045914053" evidence="1">
    <location>
        <begin position="21"/>
        <end position="149"/>
    </location>
</feature>
<dbReference type="Gene3D" id="3.30.310.70">
    <property type="entry name" value="TT1751-like domain"/>
    <property type="match status" value="1"/>
</dbReference>
<dbReference type="RefSeq" id="WP_211536103.1">
    <property type="nucleotide sequence ID" value="NZ_JAGSSV010000006.1"/>
</dbReference>
<protein>
    <submittedName>
        <fullName evidence="3">DUF302 domain-containing protein</fullName>
    </submittedName>
</protein>
<dbReference type="SUPFAM" id="SSF103247">
    <property type="entry name" value="TT1751-like"/>
    <property type="match status" value="1"/>
</dbReference>
<dbReference type="InterPro" id="IPR035923">
    <property type="entry name" value="TT1751-like_sf"/>
</dbReference>
<keyword evidence="1" id="KW-0732">Signal</keyword>
<comment type="caution">
    <text evidence="3">The sequence shown here is derived from an EMBL/GenBank/DDBJ whole genome shotgun (WGS) entry which is preliminary data.</text>
</comment>
<feature type="domain" description="DUF302" evidence="2">
    <location>
        <begin position="55"/>
        <end position="117"/>
    </location>
</feature>
<gene>
    <name evidence="3" type="ORF">J9B83_07425</name>
</gene>
<dbReference type="PANTHER" id="PTHR38342:SF2">
    <property type="entry name" value="INNER MEMBRANE OR EXPORTED"/>
    <property type="match status" value="1"/>
</dbReference>
<dbReference type="Pfam" id="PF03625">
    <property type="entry name" value="DUF302"/>
    <property type="match status" value="1"/>
</dbReference>
<keyword evidence="4" id="KW-1185">Reference proteome</keyword>
<reference evidence="3 4" key="1">
    <citation type="submission" date="2021-04" db="EMBL/GenBank/DDBJ databases">
        <authorList>
            <person name="Sun C."/>
        </authorList>
    </citation>
    <scope>NUCLEOTIDE SEQUENCE [LARGE SCALE GENOMIC DNA]</scope>
    <source>
        <strain evidence="3 4">A79</strain>
    </source>
</reference>
<proteinExistence type="predicted"/>
<name>A0ABS5HAT2_9GAMM</name>
<organism evidence="3 4">
    <name type="scientific">Marinomonas vulgaris</name>
    <dbReference type="NCBI Taxonomy" id="2823372"/>
    <lineage>
        <taxon>Bacteria</taxon>
        <taxon>Pseudomonadati</taxon>
        <taxon>Pseudomonadota</taxon>
        <taxon>Gammaproteobacteria</taxon>
        <taxon>Oceanospirillales</taxon>
        <taxon>Oceanospirillaceae</taxon>
        <taxon>Marinomonas</taxon>
    </lineage>
</organism>
<evidence type="ECO:0000259" key="2">
    <source>
        <dbReference type="Pfam" id="PF03625"/>
    </source>
</evidence>
<dbReference type="EMBL" id="JAGSSV010000006">
    <property type="protein sequence ID" value="MBR7888773.1"/>
    <property type="molecule type" value="Genomic_DNA"/>
</dbReference>